<dbReference type="PANTHER" id="PTHR23028">
    <property type="entry name" value="ACETYLTRANSFERASE"/>
    <property type="match status" value="1"/>
</dbReference>
<dbReference type="InterPro" id="IPR002656">
    <property type="entry name" value="Acyl_transf_3_dom"/>
</dbReference>
<feature type="transmembrane region" description="Helical" evidence="1">
    <location>
        <begin position="72"/>
        <end position="93"/>
    </location>
</feature>
<protein>
    <submittedName>
        <fullName evidence="4">Acyltransferase family protein</fullName>
        <ecNumber evidence="4">2.3.1.-</ecNumber>
    </submittedName>
</protein>
<feature type="transmembrane region" description="Helical" evidence="1">
    <location>
        <begin position="35"/>
        <end position="52"/>
    </location>
</feature>
<dbReference type="Proteomes" id="UP001170717">
    <property type="component" value="Unassembled WGS sequence"/>
</dbReference>
<feature type="transmembrane region" description="Helical" evidence="1">
    <location>
        <begin position="274"/>
        <end position="290"/>
    </location>
</feature>
<reference evidence="4" key="1">
    <citation type="submission" date="2023-07" db="EMBL/GenBank/DDBJ databases">
        <title>Genome content predicts the carbon catabolic preferences of heterotrophic bacteria.</title>
        <authorList>
            <person name="Gralka M."/>
        </authorList>
    </citation>
    <scope>NUCLEOTIDE SEQUENCE</scope>
    <source>
        <strain evidence="4">F2M12</strain>
    </source>
</reference>
<sequence length="640" mass="72998">MQYRSEIDGLRALAVLPVILFHAGFKFFAGGFVGVDVFFVISGYLITSILIVEIEREKFSLVNFYERRARRILPALVFVIVLCIPIAWLTMTVDSFKEFSHSIVAVSLFASNILFWRESGYFEAAAEEKPLLHTWSLAVEEQYYLIFPLLLMFAWRQGFKRERLFWLIAFIAALSLLACEWGSRNSPSANFYLAPFRGWELLAGSLAAFTVQKHGVRSNNIAASIGLLMVLYATFFFDSFVPFPSFYTLVPVFGVVLIVLFADSKTLVGRLLSLRLFVGIGLISYSAYLWHQPIFAFTRILSVEEPSHDLMLSLSMLTMLLAYGSWKYVETPFRFKDKINRKTIFTYSCVSLIGFIVIGSSSAIFSQKLNPGNFNPLNSFQISEASRSNTLLREESWGLVRQYNENELWFDLDNNYENALIIGNSHSKDLYNVLLHSKYNGSEFSFARYGSEISDINKNFSELSGVPNFKHADTIIIASRYDLEDVASLNQVIEKFIEAGKEIIVVNNIHEFPEYRTRNWTLADFIAYVVRDDKSYADDEVLVNHINSAYFNAYSGNKTTTRVDFTGTVSEINESLALIVKGFPNVTLLDRMDYICQSELKLCSGVNESLEKLFYDYGHHTLEGARYFGAEVSRINWLEP</sequence>
<keyword evidence="1" id="KW-1133">Transmembrane helix</keyword>
<dbReference type="InterPro" id="IPR050879">
    <property type="entry name" value="Acyltransferase_3"/>
</dbReference>
<dbReference type="GO" id="GO:0016747">
    <property type="term" value="F:acyltransferase activity, transferring groups other than amino-acyl groups"/>
    <property type="evidence" value="ECO:0007669"/>
    <property type="project" value="InterPro"/>
</dbReference>
<keyword evidence="1" id="KW-0812">Transmembrane</keyword>
<dbReference type="Pfam" id="PF01757">
    <property type="entry name" value="Acyl_transf_3"/>
    <property type="match status" value="1"/>
</dbReference>
<evidence type="ECO:0000256" key="1">
    <source>
        <dbReference type="SAM" id="Phobius"/>
    </source>
</evidence>
<name>A0AAW7YZ63_9ALTE</name>
<feature type="transmembrane region" description="Helical" evidence="1">
    <location>
        <begin position="12"/>
        <end position="29"/>
    </location>
</feature>
<dbReference type="EC" id="2.3.1.-" evidence="4"/>
<dbReference type="Pfam" id="PF19040">
    <property type="entry name" value="SGNH"/>
    <property type="match status" value="1"/>
</dbReference>
<feature type="transmembrane region" description="Helical" evidence="1">
    <location>
        <begin position="99"/>
        <end position="116"/>
    </location>
</feature>
<dbReference type="RefSeq" id="WP_063456891.1">
    <property type="nucleotide sequence ID" value="NZ_CAXIBE010000005.1"/>
</dbReference>
<dbReference type="GO" id="GO:0016020">
    <property type="term" value="C:membrane"/>
    <property type="evidence" value="ECO:0007669"/>
    <property type="project" value="TreeGrafter"/>
</dbReference>
<feature type="transmembrane region" description="Helical" evidence="1">
    <location>
        <begin position="164"/>
        <end position="183"/>
    </location>
</feature>
<proteinExistence type="predicted"/>
<feature type="transmembrane region" description="Helical" evidence="1">
    <location>
        <begin position="310"/>
        <end position="329"/>
    </location>
</feature>
<comment type="caution">
    <text evidence="4">The sequence shown here is derived from an EMBL/GenBank/DDBJ whole genome shotgun (WGS) entry which is preliminary data.</text>
</comment>
<dbReference type="GO" id="GO:0009103">
    <property type="term" value="P:lipopolysaccharide biosynthetic process"/>
    <property type="evidence" value="ECO:0007669"/>
    <property type="project" value="TreeGrafter"/>
</dbReference>
<dbReference type="AlphaFoldDB" id="A0AAW7YZ63"/>
<dbReference type="InterPro" id="IPR043968">
    <property type="entry name" value="SGNH"/>
</dbReference>
<keyword evidence="4" id="KW-0808">Transferase</keyword>
<gene>
    <name evidence="4" type="ORF">Q4527_10205</name>
</gene>
<evidence type="ECO:0000259" key="3">
    <source>
        <dbReference type="Pfam" id="PF19040"/>
    </source>
</evidence>
<evidence type="ECO:0000313" key="5">
    <source>
        <dbReference type="Proteomes" id="UP001170717"/>
    </source>
</evidence>
<feature type="domain" description="SGNH" evidence="3">
    <location>
        <begin position="415"/>
        <end position="632"/>
    </location>
</feature>
<organism evidence="4 5">
    <name type="scientific">Alteromonas stellipolaris</name>
    <dbReference type="NCBI Taxonomy" id="233316"/>
    <lineage>
        <taxon>Bacteria</taxon>
        <taxon>Pseudomonadati</taxon>
        <taxon>Pseudomonadota</taxon>
        <taxon>Gammaproteobacteria</taxon>
        <taxon>Alteromonadales</taxon>
        <taxon>Alteromonadaceae</taxon>
        <taxon>Alteromonas/Salinimonas group</taxon>
        <taxon>Alteromonas</taxon>
    </lineage>
</organism>
<dbReference type="PANTHER" id="PTHR23028:SF53">
    <property type="entry name" value="ACYL_TRANSF_3 DOMAIN-CONTAINING PROTEIN"/>
    <property type="match status" value="1"/>
</dbReference>
<accession>A0AAW7YZ63</accession>
<dbReference type="EMBL" id="JAUOQI010000006">
    <property type="protein sequence ID" value="MDO6577765.1"/>
    <property type="molecule type" value="Genomic_DNA"/>
</dbReference>
<feature type="domain" description="Acyltransferase 3" evidence="2">
    <location>
        <begin position="6"/>
        <end position="323"/>
    </location>
</feature>
<evidence type="ECO:0000313" key="4">
    <source>
        <dbReference type="EMBL" id="MDO6577765.1"/>
    </source>
</evidence>
<feature type="transmembrane region" description="Helical" evidence="1">
    <location>
        <begin position="344"/>
        <end position="365"/>
    </location>
</feature>
<keyword evidence="4" id="KW-0012">Acyltransferase</keyword>
<keyword evidence="1" id="KW-0472">Membrane</keyword>
<feature type="transmembrane region" description="Helical" evidence="1">
    <location>
        <begin position="243"/>
        <end position="262"/>
    </location>
</feature>
<evidence type="ECO:0000259" key="2">
    <source>
        <dbReference type="Pfam" id="PF01757"/>
    </source>
</evidence>